<evidence type="ECO:0000313" key="1">
    <source>
        <dbReference type="EMBL" id="MEQ2179542.1"/>
    </source>
</evidence>
<keyword evidence="2" id="KW-1185">Reference proteome</keyword>
<reference evidence="1 2" key="1">
    <citation type="submission" date="2021-06" db="EMBL/GenBank/DDBJ databases">
        <authorList>
            <person name="Palmer J.M."/>
        </authorList>
    </citation>
    <scope>NUCLEOTIDE SEQUENCE [LARGE SCALE GENOMIC DNA]</scope>
    <source>
        <strain evidence="1 2">GA_2019</strain>
        <tissue evidence="1">Muscle</tissue>
    </source>
</reference>
<dbReference type="Proteomes" id="UP001476798">
    <property type="component" value="Unassembled WGS sequence"/>
</dbReference>
<comment type="caution">
    <text evidence="1">The sequence shown here is derived from an EMBL/GenBank/DDBJ whole genome shotgun (WGS) entry which is preliminary data.</text>
</comment>
<proteinExistence type="predicted"/>
<protein>
    <submittedName>
        <fullName evidence="1">Uncharacterized protein</fullName>
    </submittedName>
</protein>
<gene>
    <name evidence="1" type="ORF">GOODEAATRI_026077</name>
</gene>
<name>A0ABV0P7W7_9TELE</name>
<evidence type="ECO:0000313" key="2">
    <source>
        <dbReference type="Proteomes" id="UP001476798"/>
    </source>
</evidence>
<organism evidence="1 2">
    <name type="scientific">Goodea atripinnis</name>
    <dbReference type="NCBI Taxonomy" id="208336"/>
    <lineage>
        <taxon>Eukaryota</taxon>
        <taxon>Metazoa</taxon>
        <taxon>Chordata</taxon>
        <taxon>Craniata</taxon>
        <taxon>Vertebrata</taxon>
        <taxon>Euteleostomi</taxon>
        <taxon>Actinopterygii</taxon>
        <taxon>Neopterygii</taxon>
        <taxon>Teleostei</taxon>
        <taxon>Neoteleostei</taxon>
        <taxon>Acanthomorphata</taxon>
        <taxon>Ovalentaria</taxon>
        <taxon>Atherinomorphae</taxon>
        <taxon>Cyprinodontiformes</taxon>
        <taxon>Goodeidae</taxon>
        <taxon>Goodea</taxon>
    </lineage>
</organism>
<dbReference type="EMBL" id="JAHRIO010063138">
    <property type="protein sequence ID" value="MEQ2179542.1"/>
    <property type="molecule type" value="Genomic_DNA"/>
</dbReference>
<sequence>MGDHGDGARGLSCNRWVASSSPRYVCLSHCVPGQDTSPTLPTEGWSEGSVVPIVWQPHICQGSCGYIVAHHCQWTNGWMTDCSVNRFEVSGDLIRAIQVQAVYHFIFSSFSSICCHL</sequence>
<accession>A0ABV0P7W7</accession>